<reference evidence="1" key="1">
    <citation type="submission" date="2016-05" db="EMBL/GenBank/DDBJ databases">
        <authorList>
            <person name="Lavstsen T."/>
            <person name="Jespersen J.S."/>
        </authorList>
    </citation>
    <scope>NUCLEOTIDE SEQUENCE</scope>
    <source>
        <tissue evidence="1">Brain</tissue>
    </source>
</reference>
<sequence>CLQLQAIRPPDLSTQKPVAPFLWRFSVSKLLVPDLQQLPLQSSFKHINKIFLAHFCLLSLM</sequence>
<name>A0A1A7WEF7_9TELE</name>
<dbReference type="EMBL" id="HADW01002977">
    <property type="protein sequence ID" value="SBP04377.1"/>
    <property type="molecule type" value="Transcribed_RNA"/>
</dbReference>
<protein>
    <submittedName>
        <fullName evidence="1">Uncharacterized protein</fullName>
    </submittedName>
</protein>
<proteinExistence type="predicted"/>
<feature type="non-terminal residue" evidence="1">
    <location>
        <position position="1"/>
    </location>
</feature>
<evidence type="ECO:0000313" key="1">
    <source>
        <dbReference type="EMBL" id="SBP04377.1"/>
    </source>
</evidence>
<gene>
    <name evidence="1" type="primary">Nfu_g_1_006829</name>
</gene>
<dbReference type="AlphaFoldDB" id="A0A1A7WEF7"/>
<organism evidence="1">
    <name type="scientific">Iconisemion striatum</name>
    <dbReference type="NCBI Taxonomy" id="60296"/>
    <lineage>
        <taxon>Eukaryota</taxon>
        <taxon>Metazoa</taxon>
        <taxon>Chordata</taxon>
        <taxon>Craniata</taxon>
        <taxon>Vertebrata</taxon>
        <taxon>Euteleostomi</taxon>
        <taxon>Actinopterygii</taxon>
        <taxon>Neopterygii</taxon>
        <taxon>Teleostei</taxon>
        <taxon>Neoteleostei</taxon>
        <taxon>Acanthomorphata</taxon>
        <taxon>Ovalentaria</taxon>
        <taxon>Atherinomorphae</taxon>
        <taxon>Cyprinodontiformes</taxon>
        <taxon>Nothobranchiidae</taxon>
        <taxon>Iconisemion</taxon>
    </lineage>
</organism>
<reference evidence="1" key="2">
    <citation type="submission" date="2016-06" db="EMBL/GenBank/DDBJ databases">
        <title>The genome of a short-lived fish provides insights into sex chromosome evolution and the genetic control of aging.</title>
        <authorList>
            <person name="Reichwald K."/>
            <person name="Felder M."/>
            <person name="Petzold A."/>
            <person name="Koch P."/>
            <person name="Groth M."/>
            <person name="Platzer M."/>
        </authorList>
    </citation>
    <scope>NUCLEOTIDE SEQUENCE</scope>
    <source>
        <tissue evidence="1">Brain</tissue>
    </source>
</reference>
<accession>A0A1A7WEF7</accession>